<proteinExistence type="predicted"/>
<protein>
    <submittedName>
        <fullName evidence="1">Uncharacterized protein</fullName>
    </submittedName>
</protein>
<reference evidence="1" key="1">
    <citation type="submission" date="2018-05" db="EMBL/GenBank/DDBJ databases">
        <authorList>
            <person name="Lanie J.A."/>
            <person name="Ng W.-L."/>
            <person name="Kazmierczak K.M."/>
            <person name="Andrzejewski T.M."/>
            <person name="Davidsen T.M."/>
            <person name="Wayne K.J."/>
            <person name="Tettelin H."/>
            <person name="Glass J.I."/>
            <person name="Rusch D."/>
            <person name="Podicherti R."/>
            <person name="Tsui H.-C.T."/>
            <person name="Winkler M.E."/>
        </authorList>
    </citation>
    <scope>NUCLEOTIDE SEQUENCE</scope>
</reference>
<sequence>MAAKVVISKRKLTRAKKKNLALARLTKKSRKK</sequence>
<dbReference type="AlphaFoldDB" id="A0A381SZP4"/>
<organism evidence="1">
    <name type="scientific">marine metagenome</name>
    <dbReference type="NCBI Taxonomy" id="408172"/>
    <lineage>
        <taxon>unclassified sequences</taxon>
        <taxon>metagenomes</taxon>
        <taxon>ecological metagenomes</taxon>
    </lineage>
</organism>
<gene>
    <name evidence="1" type="ORF">METZ01_LOCUS62319</name>
</gene>
<accession>A0A381SZP4</accession>
<evidence type="ECO:0000313" key="1">
    <source>
        <dbReference type="EMBL" id="SVA09465.1"/>
    </source>
</evidence>
<name>A0A381SZP4_9ZZZZ</name>
<dbReference type="EMBL" id="UINC01003814">
    <property type="protein sequence ID" value="SVA09465.1"/>
    <property type="molecule type" value="Genomic_DNA"/>
</dbReference>